<name>A0A4R0R8K0_9APHY</name>
<organism evidence="2 3">
    <name type="scientific">Steccherinum ochraceum</name>
    <dbReference type="NCBI Taxonomy" id="92696"/>
    <lineage>
        <taxon>Eukaryota</taxon>
        <taxon>Fungi</taxon>
        <taxon>Dikarya</taxon>
        <taxon>Basidiomycota</taxon>
        <taxon>Agaricomycotina</taxon>
        <taxon>Agaricomycetes</taxon>
        <taxon>Polyporales</taxon>
        <taxon>Steccherinaceae</taxon>
        <taxon>Steccherinum</taxon>
    </lineage>
</organism>
<gene>
    <name evidence="2" type="ORF">EIP91_004924</name>
</gene>
<accession>A0A4R0R8K0</accession>
<comment type="caution">
    <text evidence="2">The sequence shown here is derived from an EMBL/GenBank/DDBJ whole genome shotgun (WGS) entry which is preliminary data.</text>
</comment>
<protein>
    <submittedName>
        <fullName evidence="2">Uncharacterized protein</fullName>
    </submittedName>
</protein>
<dbReference type="STRING" id="92696.A0A4R0R8K0"/>
<dbReference type="OrthoDB" id="2804548at2759"/>
<proteinExistence type="predicted"/>
<evidence type="ECO:0000313" key="3">
    <source>
        <dbReference type="Proteomes" id="UP000292702"/>
    </source>
</evidence>
<keyword evidence="3" id="KW-1185">Reference proteome</keyword>
<evidence type="ECO:0000313" key="2">
    <source>
        <dbReference type="EMBL" id="TCD63802.1"/>
    </source>
</evidence>
<dbReference type="EMBL" id="RWJN01000274">
    <property type="protein sequence ID" value="TCD63802.1"/>
    <property type="molecule type" value="Genomic_DNA"/>
</dbReference>
<dbReference type="AlphaFoldDB" id="A0A4R0R8K0"/>
<evidence type="ECO:0000256" key="1">
    <source>
        <dbReference type="SAM" id="MobiDB-lite"/>
    </source>
</evidence>
<feature type="region of interest" description="Disordered" evidence="1">
    <location>
        <begin position="929"/>
        <end position="969"/>
    </location>
</feature>
<reference evidence="2 3" key="1">
    <citation type="submission" date="2018-11" db="EMBL/GenBank/DDBJ databases">
        <title>Genome assembly of Steccherinum ochraceum LE-BIN_3174, the white-rot fungus of the Steccherinaceae family (The Residual Polyporoid clade, Polyporales, Basidiomycota).</title>
        <authorList>
            <person name="Fedorova T.V."/>
            <person name="Glazunova O.A."/>
            <person name="Landesman E.O."/>
            <person name="Moiseenko K.V."/>
            <person name="Psurtseva N.V."/>
            <person name="Savinova O.S."/>
            <person name="Shakhova N.V."/>
            <person name="Tyazhelova T.V."/>
            <person name="Vasina D.V."/>
        </authorList>
    </citation>
    <scope>NUCLEOTIDE SEQUENCE [LARGE SCALE GENOMIC DNA]</scope>
    <source>
        <strain evidence="2 3">LE-BIN_3174</strain>
    </source>
</reference>
<sequence length="969" mass="108095">MPTQTPIHIIIHPVKDFGVLVDLNKTSCLYDATGVTFYNRDGTPEEDTTDVSFRPWVYPLGFSKTFGHVQSRSPFAPFAPFLSQLEHQLIDVEDEATVELLKKNTHVIRASSSQVYNASMHRVRESSSSHVIQRGVTTSTCAGAFTKGHSAMLREKNISRRLTTNIDAGMPYRTWERQIDSVENLDVSVRFEQSFVFRLDYLRPEHRTGSGIFRDVLGPLVRFYGHGSVRRPFRESLAVFKQGMYPDFMKWTTYGVTQVLDIIYQQNVLERALNYAHTGHAKVISRSLMGPLYTAASLIDTGFPYFGTVLLISNPTTREVAVDIKFDEWPRHKDRSGAPCSASDKAIRMTYGKRFLRTGSHPKATALGRPPECVGIIRLAYHATIASAGRRTVAFATYYQAQFNVVDTFKRVHAATVDPAKIVVLTCRRALAWYVQEVVTEVKKYVEDAIVDDLKSDEEIVVLHAIKRKAALKTWVEHDHPLSFGHNQSARIALITALAPLAAEGEEPVVTLAASHTRSVSAFSLANTFLSFAGAVGDTSSHKSPLFKENITGTIIALAVRELRDYLLRVALQDRNNVDPLIASGFKDSIRHLKIYVVPGPHPSQYVGHNFKYARPDYWTDVNTVETGHGQAAPVPPLDPVAHAAYVEARSSSSATWNILGIGLSEYRHWLNKQEPPEDFVLPDMHDAKPLVVEVYRWAKKFIAENPRRLSVRLGRHLAYLFYQVAPNVHTKGYSRSPPTGYTLTDAVRMQLWLTLGRKGSVDASILFSMMYIFIVAMIETSSPLRKFAARERNSLGEFGDKHSATLICSPSRAATYAFPSSLATKGICGYNLIRLRVAYATSWTLFYQGKFQDSWRIRSESELNEWLKEIEHSFATTPAGVVSLLQKIFGPVVGTSIAVDAKLVIGSIAGPVIDVRRKRNLAQALKDDEAAAVGGPSDPRRTAVPAPTKRRRTSAQPQDVIEISDDDD</sequence>
<dbReference type="Proteomes" id="UP000292702">
    <property type="component" value="Unassembled WGS sequence"/>
</dbReference>